<dbReference type="GO" id="GO:0052381">
    <property type="term" value="F:tRNA dimethylallyltransferase activity"/>
    <property type="evidence" value="ECO:0007669"/>
    <property type="project" value="TreeGrafter"/>
</dbReference>
<evidence type="ECO:0000256" key="4">
    <source>
        <dbReference type="ARBA" id="ARBA00022741"/>
    </source>
</evidence>
<evidence type="ECO:0000256" key="3">
    <source>
        <dbReference type="ARBA" id="ARBA00022712"/>
    </source>
</evidence>
<dbReference type="AlphaFoldDB" id="S8D1N7"/>
<evidence type="ECO:0000256" key="2">
    <source>
        <dbReference type="ARBA" id="ARBA00022679"/>
    </source>
</evidence>
<evidence type="ECO:0000256" key="5">
    <source>
        <dbReference type="ARBA" id="ARBA00022840"/>
    </source>
</evidence>
<dbReference type="OrthoDB" id="775260at2759"/>
<dbReference type="EMBL" id="AUSU01000347">
    <property type="protein sequence ID" value="EPS73689.1"/>
    <property type="molecule type" value="Genomic_DNA"/>
</dbReference>
<evidence type="ECO:0000256" key="1">
    <source>
        <dbReference type="ARBA" id="ARBA00005842"/>
    </source>
</evidence>
<dbReference type="GO" id="GO:0005524">
    <property type="term" value="F:ATP binding"/>
    <property type="evidence" value="ECO:0007669"/>
    <property type="project" value="UniProtKB-KW"/>
</dbReference>
<dbReference type="Pfam" id="PF01715">
    <property type="entry name" value="IPPT"/>
    <property type="match status" value="2"/>
</dbReference>
<accession>S8D1N7</accession>
<evidence type="ECO:0000313" key="6">
    <source>
        <dbReference type="EMBL" id="EPS73689.1"/>
    </source>
</evidence>
<protein>
    <submittedName>
        <fullName evidence="6">Adenylate isopentenyltransferase</fullName>
    </submittedName>
</protein>
<comment type="caution">
    <text evidence="6">The sequence shown here is derived from an EMBL/GenBank/DDBJ whole genome shotgun (WGS) entry which is preliminary data.</text>
</comment>
<sequence>MMRGSSVFPRTVIRKHGGGMASAARRKKVVVIMGPTGCGKTRLSVDLASRFYPSPEIINADKIQVYRGLDITTNKVPFRDRKNVAHHFIGEFRPTESRPEFTPSDFRSAAGLAVSRILSRRRLPLVVGGSNSFIYALLAKRYRPEVDVFGGDVDSVVVCRETRYDCCFISVHVSPPVLNRHLEKRVDDMLESGMFDELGHHFADPTRPNQCGLEKAIGVAEFERYFSRFKTDWRRTNGTESEHRIKTQEYEAAVRSIKSNTLHLAKKQQEKIHRLRVAAGWNLNTVDATEATAAGETDFWETQVVEESVKIVKRFLAEE</sequence>
<keyword evidence="5" id="KW-0067">ATP-binding</keyword>
<dbReference type="Gene3D" id="3.40.50.300">
    <property type="entry name" value="P-loop containing nucleotide triphosphate hydrolases"/>
    <property type="match status" value="1"/>
</dbReference>
<proteinExistence type="inferred from homology"/>
<dbReference type="InterPro" id="IPR039657">
    <property type="entry name" value="Dimethylallyltransferase"/>
</dbReference>
<dbReference type="InterPro" id="IPR027417">
    <property type="entry name" value="P-loop_NTPase"/>
</dbReference>
<keyword evidence="7" id="KW-1185">Reference proteome</keyword>
<keyword evidence="4" id="KW-0547">Nucleotide-binding</keyword>
<keyword evidence="2 6" id="KW-0808">Transferase</keyword>
<dbReference type="GO" id="GO:0009824">
    <property type="term" value="F:AMP dimethylallyltransferase activity"/>
    <property type="evidence" value="ECO:0007669"/>
    <property type="project" value="TreeGrafter"/>
</dbReference>
<dbReference type="Proteomes" id="UP000015453">
    <property type="component" value="Unassembled WGS sequence"/>
</dbReference>
<dbReference type="PANTHER" id="PTHR11088:SF86">
    <property type="entry name" value="ADENYLATE ISOPENTENYLTRANSFERASE 4-RELATED"/>
    <property type="match status" value="1"/>
</dbReference>
<dbReference type="SUPFAM" id="SSF52540">
    <property type="entry name" value="P-loop containing nucleoside triphosphate hydrolases"/>
    <property type="match status" value="1"/>
</dbReference>
<dbReference type="GO" id="GO:0006400">
    <property type="term" value="P:tRNA modification"/>
    <property type="evidence" value="ECO:0007669"/>
    <property type="project" value="TreeGrafter"/>
</dbReference>
<reference evidence="6 7" key="1">
    <citation type="journal article" date="2013" name="BMC Genomics">
        <title>The miniature genome of a carnivorous plant Genlisea aurea contains a low number of genes and short non-coding sequences.</title>
        <authorList>
            <person name="Leushkin E.V."/>
            <person name="Sutormin R.A."/>
            <person name="Nabieva E.R."/>
            <person name="Penin A.A."/>
            <person name="Kondrashov A.S."/>
            <person name="Logacheva M.D."/>
        </authorList>
    </citation>
    <scope>NUCLEOTIDE SEQUENCE [LARGE SCALE GENOMIC DNA]</scope>
</reference>
<dbReference type="GO" id="GO:0009691">
    <property type="term" value="P:cytokinin biosynthetic process"/>
    <property type="evidence" value="ECO:0007669"/>
    <property type="project" value="UniProtKB-KW"/>
</dbReference>
<keyword evidence="3" id="KW-0203">Cytokinin biosynthesis</keyword>
<organism evidence="6 7">
    <name type="scientific">Genlisea aurea</name>
    <dbReference type="NCBI Taxonomy" id="192259"/>
    <lineage>
        <taxon>Eukaryota</taxon>
        <taxon>Viridiplantae</taxon>
        <taxon>Streptophyta</taxon>
        <taxon>Embryophyta</taxon>
        <taxon>Tracheophyta</taxon>
        <taxon>Spermatophyta</taxon>
        <taxon>Magnoliopsida</taxon>
        <taxon>eudicotyledons</taxon>
        <taxon>Gunneridae</taxon>
        <taxon>Pentapetalae</taxon>
        <taxon>asterids</taxon>
        <taxon>lamiids</taxon>
        <taxon>Lamiales</taxon>
        <taxon>Lentibulariaceae</taxon>
        <taxon>Genlisea</taxon>
    </lineage>
</organism>
<dbReference type="PANTHER" id="PTHR11088">
    <property type="entry name" value="TRNA DIMETHYLALLYLTRANSFERASE"/>
    <property type="match status" value="1"/>
</dbReference>
<name>S8D1N7_9LAMI</name>
<dbReference type="Gene3D" id="1.10.287.890">
    <property type="entry name" value="Crystal structure of tRNA isopentenylpyrophosphate transferase (bh2366) domain"/>
    <property type="match status" value="1"/>
</dbReference>
<dbReference type="GO" id="GO:0005739">
    <property type="term" value="C:mitochondrion"/>
    <property type="evidence" value="ECO:0007669"/>
    <property type="project" value="TreeGrafter"/>
</dbReference>
<comment type="similarity">
    <text evidence="1">Belongs to the IPP transferase family.</text>
</comment>
<evidence type="ECO:0000313" key="7">
    <source>
        <dbReference type="Proteomes" id="UP000015453"/>
    </source>
</evidence>
<gene>
    <name evidence="6" type="ORF">M569_01068</name>
</gene>